<dbReference type="PANTHER" id="PTHR43739:SF5">
    <property type="entry name" value="EXO-ALPHA-SIALIDASE"/>
    <property type="match status" value="1"/>
</dbReference>
<evidence type="ECO:0000256" key="1">
    <source>
        <dbReference type="ARBA" id="ARBA00022737"/>
    </source>
</evidence>
<feature type="domain" description="Sortilin N-terminal" evidence="3">
    <location>
        <begin position="187"/>
        <end position="309"/>
    </location>
</feature>
<dbReference type="RefSeq" id="WP_167186779.1">
    <property type="nucleotide sequence ID" value="NZ_JAASQL010000001.1"/>
</dbReference>
<evidence type="ECO:0000259" key="3">
    <source>
        <dbReference type="Pfam" id="PF15902"/>
    </source>
</evidence>
<dbReference type="PANTHER" id="PTHR43739">
    <property type="entry name" value="XYLOGLUCANASE (EUROFUNG)"/>
    <property type="match status" value="1"/>
</dbReference>
<dbReference type="EMBL" id="JAASQL010000001">
    <property type="protein sequence ID" value="NIJ45266.1"/>
    <property type="molecule type" value="Genomic_DNA"/>
</dbReference>
<dbReference type="Gene3D" id="2.130.10.10">
    <property type="entry name" value="YVTN repeat-like/Quinoprotein amine dehydrogenase"/>
    <property type="match status" value="4"/>
</dbReference>
<dbReference type="Proteomes" id="UP000745859">
    <property type="component" value="Unassembled WGS sequence"/>
</dbReference>
<gene>
    <name evidence="4" type="ORF">FHR24_001705</name>
</gene>
<feature type="signal peptide" evidence="2">
    <location>
        <begin position="1"/>
        <end position="18"/>
    </location>
</feature>
<dbReference type="CDD" id="cd15482">
    <property type="entry name" value="Sialidase_non-viral"/>
    <property type="match status" value="1"/>
</dbReference>
<evidence type="ECO:0000313" key="5">
    <source>
        <dbReference type="Proteomes" id="UP000745859"/>
    </source>
</evidence>
<evidence type="ECO:0000256" key="2">
    <source>
        <dbReference type="SAM" id="SignalP"/>
    </source>
</evidence>
<dbReference type="InterPro" id="IPR052025">
    <property type="entry name" value="Xyloglucanase_GH74"/>
</dbReference>
<reference evidence="4 5" key="1">
    <citation type="submission" date="2020-03" db="EMBL/GenBank/DDBJ databases">
        <title>Genomic Encyclopedia of Type Strains, Phase IV (KMG-IV): sequencing the most valuable type-strain genomes for metagenomic binning, comparative biology and taxonomic classification.</title>
        <authorList>
            <person name="Goeker M."/>
        </authorList>
    </citation>
    <scope>NUCLEOTIDE SEQUENCE [LARGE SCALE GENOMIC DNA]</scope>
    <source>
        <strain evidence="4 5">DSM 101599</strain>
    </source>
</reference>
<dbReference type="Pfam" id="PF02012">
    <property type="entry name" value="BNR"/>
    <property type="match status" value="1"/>
</dbReference>
<keyword evidence="2" id="KW-0732">Signal</keyword>
<keyword evidence="5" id="KW-1185">Reference proteome</keyword>
<evidence type="ECO:0000313" key="4">
    <source>
        <dbReference type="EMBL" id="NIJ45266.1"/>
    </source>
</evidence>
<comment type="caution">
    <text evidence="4">The sequence shown here is derived from an EMBL/GenBank/DDBJ whole genome shotgun (WGS) entry which is preliminary data.</text>
</comment>
<accession>A0ABX0UCS1</accession>
<protein>
    <submittedName>
        <fullName evidence="4">Photosystem II stability/assembly factor-like uncharacterized protein</fullName>
    </submittedName>
</protein>
<sequence length="851" mass="96208">MKKIIVALFVSVQFATFAQNSTYFKKLQTEKVASDERLKWTLIGPGNSGYSEDLFIHPTDPNVMFLNYDMGNAYRTENKSKSWVTLNDFDGKGSDIRPNWIAFSNQDVNYGIMLEKSEVKLTKDKGVSWTLVPNFPGKKKFSVASIDPNDKKTWYIGGGQYWKVKNVHRSLKDPNGTKVNYTEYGAILKTTNEGRTWEKIMDNIANDLDVGKIIIDPRNSKNIYVLSNVGLYKSTNAGKSWREIKTGLPYNNVRDLTSYYNQQTKEFFLYCVLQTQYKIEGKTTIAEGGVYKSTNEGENWESISGNLSENYNLKVISHQSKNWTYYRTIGYWFGKSLGQIKKMAPEYPEETLPVFNRIAINPKNPNEVYVSNNLKHDYSFGPGELMRTLDGGKTWNVALRAGKYWADQEDKTYWESLNNPLGLNATFAHLNEVNEKDGTIGVRLMQTNADGEVIICYEQQHLISKDHGETWTQIDDDETSPGSGNWVGRGDSNLPGFGLNLDTQEKGKYLFYTEEHGIWKSTLDGDKVYKGATALHQIEGQSVDYKKNSVSITSLVVDPNNSKTYYSLTNRQRNAGTFRKSVDGGKTWKTISKPIKNMKPNNLLYLFSIVIDKDTPNNIAFCVPSQTERGWHPSKWNKNNKKYADFSDYGIYQSKDGGKTWKYNNTGLPENLNVTQMSYDENYKDLYAALATSKGNTPGGLFKSNNNGDSWEQMKLPNGVTSVKFVKFDKNGTMYIATGDGATQVGKGGVFRSYDKGKNWEQIFNMPNTNRVAVSDLDPNYIGVVVAPNRKTKLLNPGIYISRDGGKNWHKSNYGLGQPDKIEGFGFDPFDKNVFWSASHGSGFAKGVFKK</sequence>
<dbReference type="InterPro" id="IPR031778">
    <property type="entry name" value="Sortilin_N"/>
</dbReference>
<dbReference type="Pfam" id="PF15902">
    <property type="entry name" value="Sortilin-Vps10"/>
    <property type="match status" value="1"/>
</dbReference>
<keyword evidence="1" id="KW-0677">Repeat</keyword>
<organism evidence="4 5">
    <name type="scientific">Wenyingzhuangia heitensis</name>
    <dbReference type="NCBI Taxonomy" id="1487859"/>
    <lineage>
        <taxon>Bacteria</taxon>
        <taxon>Pseudomonadati</taxon>
        <taxon>Bacteroidota</taxon>
        <taxon>Flavobacteriia</taxon>
        <taxon>Flavobacteriales</taxon>
        <taxon>Flavobacteriaceae</taxon>
        <taxon>Wenyingzhuangia</taxon>
    </lineage>
</organism>
<dbReference type="SUPFAM" id="SSF110296">
    <property type="entry name" value="Oligoxyloglucan reducing end-specific cellobiohydrolase"/>
    <property type="match status" value="3"/>
</dbReference>
<name>A0ABX0UCS1_9FLAO</name>
<proteinExistence type="predicted"/>
<feature type="chain" id="PRO_5045971403" evidence="2">
    <location>
        <begin position="19"/>
        <end position="851"/>
    </location>
</feature>
<dbReference type="InterPro" id="IPR015943">
    <property type="entry name" value="WD40/YVTN_repeat-like_dom_sf"/>
</dbReference>
<dbReference type="InterPro" id="IPR002860">
    <property type="entry name" value="BNR_rpt"/>
</dbReference>